<evidence type="ECO:0000313" key="1">
    <source>
        <dbReference type="EMBL" id="MPN13410.1"/>
    </source>
</evidence>
<gene>
    <name evidence="1" type="ORF">SDC9_160731</name>
</gene>
<name>A0A645FHH3_9ZZZZ</name>
<organism evidence="1">
    <name type="scientific">bioreactor metagenome</name>
    <dbReference type="NCBI Taxonomy" id="1076179"/>
    <lineage>
        <taxon>unclassified sequences</taxon>
        <taxon>metagenomes</taxon>
        <taxon>ecological metagenomes</taxon>
    </lineage>
</organism>
<dbReference type="AlphaFoldDB" id="A0A645FHH3"/>
<comment type="caution">
    <text evidence="1">The sequence shown here is derived from an EMBL/GenBank/DDBJ whole genome shotgun (WGS) entry which is preliminary data.</text>
</comment>
<protein>
    <submittedName>
        <fullName evidence="1">Uncharacterized protein</fullName>
    </submittedName>
</protein>
<accession>A0A645FHH3</accession>
<proteinExistence type="predicted"/>
<dbReference type="EMBL" id="VSSQ01059906">
    <property type="protein sequence ID" value="MPN13410.1"/>
    <property type="molecule type" value="Genomic_DNA"/>
</dbReference>
<reference evidence="1" key="1">
    <citation type="submission" date="2019-08" db="EMBL/GenBank/DDBJ databases">
        <authorList>
            <person name="Kucharzyk K."/>
            <person name="Murdoch R.W."/>
            <person name="Higgins S."/>
            <person name="Loffler F."/>
        </authorList>
    </citation>
    <scope>NUCLEOTIDE SEQUENCE</scope>
</reference>
<sequence>MIAKHRNKALMVNARCELHAKFPHFREETVEQPAQDQIMVWRIDDAQP</sequence>